<dbReference type="Proteomes" id="UP000334340">
    <property type="component" value="Unassembled WGS sequence"/>
</dbReference>
<evidence type="ECO:0000256" key="2">
    <source>
        <dbReference type="ARBA" id="ARBA00004170"/>
    </source>
</evidence>
<dbReference type="CDD" id="cd17928">
    <property type="entry name" value="DEXDc_SecA"/>
    <property type="match status" value="1"/>
</dbReference>
<evidence type="ECO:0000259" key="18">
    <source>
        <dbReference type="PROSITE" id="PS51192"/>
    </source>
</evidence>
<dbReference type="Pfam" id="PF07516">
    <property type="entry name" value="SecA_SW"/>
    <property type="match status" value="1"/>
</dbReference>
<comment type="subunit">
    <text evidence="15">Monomer and homodimer. Part of the essential Sec protein translocation apparatus which comprises SecA, SecYEG and auxiliary proteins SecDF. Other proteins may also be involved.</text>
</comment>
<dbReference type="InterPro" id="IPR014018">
    <property type="entry name" value="SecA_motor_DEAD"/>
</dbReference>
<dbReference type="PROSITE" id="PS01312">
    <property type="entry name" value="SECA"/>
    <property type="match status" value="1"/>
</dbReference>
<dbReference type="InterPro" id="IPR027417">
    <property type="entry name" value="P-loop_NTPase"/>
</dbReference>
<dbReference type="CDD" id="cd18803">
    <property type="entry name" value="SF2_C_secA"/>
    <property type="match status" value="1"/>
</dbReference>
<evidence type="ECO:0000256" key="13">
    <source>
        <dbReference type="ARBA" id="ARBA00023010"/>
    </source>
</evidence>
<sequence length="941" mass="105479">MFMKLVSKVVGTKNERELKRIKPMVTAISELEPKVKVLSDDDLRGKTAEFRERIAQGATVDQLLVEAFAVVREAGRRVLGMRHFDVQMLGGIVLHEGKIAEMATGEGKTLVATLPVYLNALEGKGVHVVTVNDYLAKRDSQWMGGIYRFLGLSVGLIQHDMDDAARKLSYGADVTYGTNNEYGFDYLRDNMKFSAGDFAQRELHYSIVDEVDSILVDEARTPLIISGPAEESTEKYYQIDRIIPRLKQGATIVGGKMYEAEAQTSGDYIVDEKAKSVALTETGVAKVEGLLGITNLYDPAHMDLVHHVQQGLRAHVLYKRDVDYVVKDGEVVIVDEFTGRLMAGRRWSDGLHQAVEAKERVKIERENQTLATITFQNYFRMYKKLAGMTGTADTEAAEFAQIYNLDVIVIPTNQPMVRANYPDVIYKSEREKYDAVVEEIAESYNTGRPVLVGTTSIEKNEKLSALLKRKGIPHQVLNAKHHEREAEIVAQAGRFKTVTIATNMAGRGTDILLGGNPKFRAAELLGRGETVDEKVDPQKLADTLEEVRQMQHYGLLDLAVNAEEYAAALTVVRKQTEAEHQQVVASGGLHIIGTERHEARRIDNQLRGRAGRQGDPGSSRFYMSLEDDLLRLFGSDRISGIMEKLGMEEGEPIEHSMVSRAVETAQKRVEAHNFEIRKHLLEYDDVMNTQRKIIYAERRKILEGESLRDTLAEMQGEVIDGLLALYANAETYPEQWDLAGLTEAVKRQFDIEISWSPEEVAALTVASLRDSLEERVLQTYEEREAKYGSELMRYLERMVMLQVVDGQWKDHLLAMDHLKEGIGLRGYGQKDPLIEYKREGFQMFEAMVERIKEQTIEYLYRVQVAPAEALAFAGAQQPPSGESVDSDHPLRSQPEPQPKPAERSLRPVTAAAPIKVVGKKIGRNDPCPCGSGQKYKKCCGA</sequence>
<comment type="similarity">
    <text evidence="3 15 16">Belongs to the SecA family.</text>
</comment>
<dbReference type="GO" id="GO:0006605">
    <property type="term" value="P:protein targeting"/>
    <property type="evidence" value="ECO:0007669"/>
    <property type="project" value="UniProtKB-UniRule"/>
</dbReference>
<dbReference type="Pfam" id="PF02810">
    <property type="entry name" value="SEC-C"/>
    <property type="match status" value="1"/>
</dbReference>
<evidence type="ECO:0000256" key="4">
    <source>
        <dbReference type="ARBA" id="ARBA00022448"/>
    </source>
</evidence>
<dbReference type="InterPro" id="IPR014001">
    <property type="entry name" value="Helicase_ATP-bd"/>
</dbReference>
<dbReference type="PROSITE" id="PS51192">
    <property type="entry name" value="HELICASE_ATP_BIND_1"/>
    <property type="match status" value="1"/>
</dbReference>
<accession>A0A564ZIR3</accession>
<keyword evidence="13 15" id="KW-0811">Translocation</keyword>
<keyword evidence="4 15" id="KW-0813">Transport</keyword>
<dbReference type="AlphaFoldDB" id="A0A564ZIR3"/>
<dbReference type="Pfam" id="PF01043">
    <property type="entry name" value="SecA_PP_bind"/>
    <property type="match status" value="1"/>
</dbReference>
<dbReference type="GO" id="GO:0065002">
    <property type="term" value="P:intracellular protein transmembrane transport"/>
    <property type="evidence" value="ECO:0007669"/>
    <property type="project" value="UniProtKB-UniRule"/>
</dbReference>
<dbReference type="GO" id="GO:0031522">
    <property type="term" value="C:cell envelope Sec protein transport complex"/>
    <property type="evidence" value="ECO:0007669"/>
    <property type="project" value="TreeGrafter"/>
</dbReference>
<comment type="subcellular location">
    <subcellularLocation>
        <location evidence="15">Cell membrane</location>
        <topology evidence="15">Peripheral membrane protein</topology>
        <orientation evidence="15">Cytoplasmic side</orientation>
    </subcellularLocation>
    <subcellularLocation>
        <location evidence="15">Cytoplasm</location>
    </subcellularLocation>
    <subcellularLocation>
        <location evidence="2">Membrane</location>
        <topology evidence="2">Peripheral membrane protein</topology>
    </subcellularLocation>
    <text evidence="15">Distribution is 50-50.</text>
</comment>
<evidence type="ECO:0000313" key="21">
    <source>
        <dbReference type="Proteomes" id="UP000334340"/>
    </source>
</evidence>
<keyword evidence="12 15" id="KW-1278">Translocase</keyword>
<dbReference type="InterPro" id="IPR036670">
    <property type="entry name" value="SecA_X-link_sf"/>
</dbReference>
<evidence type="ECO:0000256" key="10">
    <source>
        <dbReference type="ARBA" id="ARBA00022840"/>
    </source>
</evidence>
<keyword evidence="11 15" id="KW-0653">Protein transport</keyword>
<evidence type="ECO:0000256" key="9">
    <source>
        <dbReference type="ARBA" id="ARBA00022833"/>
    </source>
</evidence>
<dbReference type="Pfam" id="PF07517">
    <property type="entry name" value="SecA_DEAD"/>
    <property type="match status" value="1"/>
</dbReference>
<keyword evidence="7" id="KW-0479">Metal-binding</keyword>
<evidence type="ECO:0000256" key="14">
    <source>
        <dbReference type="ARBA" id="ARBA00023136"/>
    </source>
</evidence>
<keyword evidence="5 15" id="KW-1003">Cell membrane</keyword>
<dbReference type="InterPro" id="IPR011130">
    <property type="entry name" value="SecA_preprotein_X-link_dom"/>
</dbReference>
<dbReference type="EMBL" id="CABIKM010000025">
    <property type="protein sequence ID" value="VUZ85240.1"/>
    <property type="molecule type" value="Genomic_DNA"/>
</dbReference>
<feature type="domain" description="Helicase ATP-binding" evidence="18">
    <location>
        <begin position="89"/>
        <end position="247"/>
    </location>
</feature>
<evidence type="ECO:0000256" key="15">
    <source>
        <dbReference type="HAMAP-Rule" id="MF_01382"/>
    </source>
</evidence>
<keyword evidence="9" id="KW-0862">Zinc</keyword>
<evidence type="ECO:0000256" key="12">
    <source>
        <dbReference type="ARBA" id="ARBA00022967"/>
    </source>
</evidence>
<dbReference type="GO" id="GO:0043952">
    <property type="term" value="P:protein transport by the Sec complex"/>
    <property type="evidence" value="ECO:0007669"/>
    <property type="project" value="TreeGrafter"/>
</dbReference>
<dbReference type="Gene3D" id="3.10.450.50">
    <property type="match status" value="1"/>
</dbReference>
<dbReference type="GO" id="GO:0017038">
    <property type="term" value="P:protein import"/>
    <property type="evidence" value="ECO:0007669"/>
    <property type="project" value="InterPro"/>
</dbReference>
<feature type="binding site" evidence="15">
    <location>
        <position position="87"/>
    </location>
    <ligand>
        <name>ATP</name>
        <dbReference type="ChEBI" id="CHEBI:30616"/>
    </ligand>
</feature>
<dbReference type="PANTHER" id="PTHR30612">
    <property type="entry name" value="SECA INNER MEMBRANE COMPONENT OF SEC PROTEIN SECRETION SYSTEM"/>
    <property type="match status" value="1"/>
</dbReference>
<evidence type="ECO:0000256" key="17">
    <source>
        <dbReference type="SAM" id="MobiDB-lite"/>
    </source>
</evidence>
<dbReference type="InterPro" id="IPR011115">
    <property type="entry name" value="SecA_DEAD"/>
</dbReference>
<dbReference type="InterPro" id="IPR036266">
    <property type="entry name" value="SecA_Wing/Scaffold_sf"/>
</dbReference>
<dbReference type="FunFam" id="3.40.50.300:FF:000246">
    <property type="entry name" value="Preprotein translocase subunit SecA"/>
    <property type="match status" value="1"/>
</dbReference>
<gene>
    <name evidence="15" type="primary">secA</name>
    <name evidence="20" type="ORF">MELA_01622</name>
</gene>
<evidence type="ECO:0000256" key="16">
    <source>
        <dbReference type="RuleBase" id="RU003874"/>
    </source>
</evidence>
<dbReference type="Pfam" id="PF21090">
    <property type="entry name" value="P-loop_SecA"/>
    <property type="match status" value="1"/>
</dbReference>
<evidence type="ECO:0000256" key="7">
    <source>
        <dbReference type="ARBA" id="ARBA00022723"/>
    </source>
</evidence>
<evidence type="ECO:0000256" key="8">
    <source>
        <dbReference type="ARBA" id="ARBA00022741"/>
    </source>
</evidence>
<evidence type="ECO:0000256" key="5">
    <source>
        <dbReference type="ARBA" id="ARBA00022475"/>
    </source>
</evidence>
<dbReference type="EC" id="7.4.2.8" evidence="15"/>
<dbReference type="PROSITE" id="PS51196">
    <property type="entry name" value="SECA_MOTOR_DEAD"/>
    <property type="match status" value="1"/>
</dbReference>
<name>A0A564ZIR3_9BACT</name>
<dbReference type="Gene3D" id="3.90.1440.10">
    <property type="entry name" value="SecA, preprotein cross-linking domain"/>
    <property type="match status" value="1"/>
</dbReference>
<dbReference type="FunFam" id="1.10.3060.10:FF:000003">
    <property type="entry name" value="Protein translocase subunit SecA"/>
    <property type="match status" value="1"/>
</dbReference>
<organism evidence="20 21">
    <name type="scientific">Candidatus Methylomirabilis lanthanidiphila</name>
    <dbReference type="NCBI Taxonomy" id="2211376"/>
    <lineage>
        <taxon>Bacteria</taxon>
        <taxon>Candidatus Methylomirabilota</taxon>
        <taxon>Candidatus Methylomirabilia</taxon>
        <taxon>Candidatus Methylomirabilales</taxon>
        <taxon>Candidatus Methylomirabilaceae</taxon>
        <taxon>Candidatus Methylomirabilis</taxon>
    </lineage>
</organism>
<proteinExistence type="inferred from homology"/>
<comment type="function">
    <text evidence="15">Part of the Sec protein translocase complex. Interacts with the SecYEG preprotein conducting channel. Has a central role in coupling the hydrolysis of ATP to the transfer of proteins into and across the cell membrane, serving as an ATP-driven molecular motor driving the stepwise translocation of polypeptide chains across the membrane.</text>
</comment>
<feature type="region of interest" description="Disordered" evidence="17">
    <location>
        <begin position="874"/>
        <end position="911"/>
    </location>
</feature>
<dbReference type="FunFam" id="3.90.1440.10:FF:000002">
    <property type="entry name" value="Protein translocase subunit SecA"/>
    <property type="match status" value="1"/>
</dbReference>
<dbReference type="HAMAP" id="MF_01382">
    <property type="entry name" value="SecA"/>
    <property type="match status" value="1"/>
</dbReference>
<dbReference type="GO" id="GO:0005886">
    <property type="term" value="C:plasma membrane"/>
    <property type="evidence" value="ECO:0007669"/>
    <property type="project" value="UniProtKB-SubCell"/>
</dbReference>
<dbReference type="InterPro" id="IPR044722">
    <property type="entry name" value="SecA_SF2_C"/>
</dbReference>
<feature type="binding site" evidence="15">
    <location>
        <position position="510"/>
    </location>
    <ligand>
        <name>ATP</name>
        <dbReference type="ChEBI" id="CHEBI:30616"/>
    </ligand>
</feature>
<dbReference type="PANTHER" id="PTHR30612:SF0">
    <property type="entry name" value="CHLOROPLAST PROTEIN-TRANSPORTING ATPASE"/>
    <property type="match status" value="1"/>
</dbReference>
<dbReference type="SUPFAM" id="SSF52540">
    <property type="entry name" value="P-loop containing nucleoside triphosphate hydrolases"/>
    <property type="match status" value="2"/>
</dbReference>
<dbReference type="InterPro" id="IPR011116">
    <property type="entry name" value="SecA_Wing/Scaffold"/>
</dbReference>
<keyword evidence="21" id="KW-1185">Reference proteome</keyword>
<evidence type="ECO:0000313" key="20">
    <source>
        <dbReference type="EMBL" id="VUZ85240.1"/>
    </source>
</evidence>
<dbReference type="SUPFAM" id="SSF81886">
    <property type="entry name" value="Helical scaffold and wing domains of SecA"/>
    <property type="match status" value="1"/>
</dbReference>
<dbReference type="PRINTS" id="PR00906">
    <property type="entry name" value="SECA"/>
</dbReference>
<dbReference type="InterPro" id="IPR000185">
    <property type="entry name" value="SecA"/>
</dbReference>
<dbReference type="GO" id="GO:0046872">
    <property type="term" value="F:metal ion binding"/>
    <property type="evidence" value="ECO:0007669"/>
    <property type="project" value="UniProtKB-KW"/>
</dbReference>
<evidence type="ECO:0000256" key="1">
    <source>
        <dbReference type="ARBA" id="ARBA00001947"/>
    </source>
</evidence>
<keyword evidence="8 15" id="KW-0547">Nucleotide-binding</keyword>
<feature type="binding site" evidence="15">
    <location>
        <begin position="105"/>
        <end position="109"/>
    </location>
    <ligand>
        <name>ATP</name>
        <dbReference type="ChEBI" id="CHEBI:30616"/>
    </ligand>
</feature>
<dbReference type="InterPro" id="IPR020937">
    <property type="entry name" value="SecA_CS"/>
</dbReference>
<dbReference type="InterPro" id="IPR004027">
    <property type="entry name" value="SEC_C_motif"/>
</dbReference>
<evidence type="ECO:0000256" key="3">
    <source>
        <dbReference type="ARBA" id="ARBA00007650"/>
    </source>
</evidence>
<dbReference type="SMART" id="SM00957">
    <property type="entry name" value="SecA_DEAD"/>
    <property type="match status" value="1"/>
</dbReference>
<comment type="catalytic activity">
    <reaction evidence="15">
        <text>ATP + H2O + cellular proteinSide 1 = ADP + phosphate + cellular proteinSide 2.</text>
        <dbReference type="EC" id="7.4.2.8"/>
    </reaction>
</comment>
<dbReference type="NCBIfam" id="TIGR00963">
    <property type="entry name" value="secA"/>
    <property type="match status" value="1"/>
</dbReference>
<keyword evidence="14 15" id="KW-0472">Membrane</keyword>
<dbReference type="GO" id="GO:0008564">
    <property type="term" value="F:protein-exporting ATPase activity"/>
    <property type="evidence" value="ECO:0007669"/>
    <property type="project" value="UniProtKB-EC"/>
</dbReference>
<protein>
    <recommendedName>
        <fullName evidence="15 16">Protein translocase subunit SecA</fullName>
        <ecNumber evidence="15">7.4.2.8</ecNumber>
    </recommendedName>
</protein>
<keyword evidence="10 15" id="KW-0067">ATP-binding</keyword>
<dbReference type="Gene3D" id="3.40.50.300">
    <property type="entry name" value="P-loop containing nucleotide triphosphate hydrolases"/>
    <property type="match status" value="2"/>
</dbReference>
<dbReference type="GO" id="GO:0005829">
    <property type="term" value="C:cytosol"/>
    <property type="evidence" value="ECO:0007669"/>
    <property type="project" value="TreeGrafter"/>
</dbReference>
<dbReference type="Gene3D" id="1.10.3060.10">
    <property type="entry name" value="Helical scaffold and wing domains of SecA"/>
    <property type="match status" value="1"/>
</dbReference>
<dbReference type="SUPFAM" id="SSF81767">
    <property type="entry name" value="Pre-protein crosslinking domain of SecA"/>
    <property type="match status" value="1"/>
</dbReference>
<feature type="domain" description="SecA family profile" evidence="19">
    <location>
        <begin position="3"/>
        <end position="654"/>
    </location>
</feature>
<keyword evidence="6 15" id="KW-0963">Cytoplasm</keyword>
<reference evidence="20 21" key="1">
    <citation type="submission" date="2019-07" db="EMBL/GenBank/DDBJ databases">
        <authorList>
            <person name="Cremers G."/>
        </authorList>
    </citation>
    <scope>NUCLEOTIDE SEQUENCE [LARGE SCALE GENOMIC DNA]</scope>
</reference>
<evidence type="ECO:0000259" key="19">
    <source>
        <dbReference type="PROSITE" id="PS51196"/>
    </source>
</evidence>
<dbReference type="GO" id="GO:0005524">
    <property type="term" value="F:ATP binding"/>
    <property type="evidence" value="ECO:0007669"/>
    <property type="project" value="UniProtKB-UniRule"/>
</dbReference>
<dbReference type="SMART" id="SM00958">
    <property type="entry name" value="SecA_PP_bind"/>
    <property type="match status" value="1"/>
</dbReference>
<dbReference type="NCBIfam" id="NF009538">
    <property type="entry name" value="PRK12904.1"/>
    <property type="match status" value="1"/>
</dbReference>
<evidence type="ECO:0000256" key="11">
    <source>
        <dbReference type="ARBA" id="ARBA00022927"/>
    </source>
</evidence>
<comment type="cofactor">
    <cofactor evidence="1">
        <name>Zn(2+)</name>
        <dbReference type="ChEBI" id="CHEBI:29105"/>
    </cofactor>
</comment>
<dbReference type="FunFam" id="3.40.50.300:FF:000334">
    <property type="entry name" value="Protein translocase subunit SecA"/>
    <property type="match status" value="1"/>
</dbReference>
<evidence type="ECO:0000256" key="6">
    <source>
        <dbReference type="ARBA" id="ARBA00022490"/>
    </source>
</evidence>